<keyword evidence="3" id="KW-1185">Reference proteome</keyword>
<keyword evidence="1" id="KW-0732">Signal</keyword>
<name>A0A232FCT8_9HYME</name>
<gene>
    <name evidence="2" type="ORF">TSAR_006972</name>
</gene>
<proteinExistence type="predicted"/>
<evidence type="ECO:0000313" key="3">
    <source>
        <dbReference type="Proteomes" id="UP000215335"/>
    </source>
</evidence>
<reference evidence="2 3" key="1">
    <citation type="journal article" date="2017" name="Curr. Biol.">
        <title>The Evolution of Venom by Co-option of Single-Copy Genes.</title>
        <authorList>
            <person name="Martinson E.O."/>
            <person name="Mrinalini"/>
            <person name="Kelkar Y.D."/>
            <person name="Chang C.H."/>
            <person name="Werren J.H."/>
        </authorList>
    </citation>
    <scope>NUCLEOTIDE SEQUENCE [LARGE SCALE GENOMIC DNA]</scope>
    <source>
        <strain evidence="2 3">Alberta</strain>
        <tissue evidence="2">Whole body</tissue>
    </source>
</reference>
<comment type="caution">
    <text evidence="2">The sequence shown here is derived from an EMBL/GenBank/DDBJ whole genome shotgun (WGS) entry which is preliminary data.</text>
</comment>
<accession>A0A232FCT8</accession>
<evidence type="ECO:0000313" key="2">
    <source>
        <dbReference type="EMBL" id="OXU28157.1"/>
    </source>
</evidence>
<protein>
    <submittedName>
        <fullName evidence="2">Uncharacterized protein</fullName>
    </submittedName>
</protein>
<feature type="chain" id="PRO_5013348279" evidence="1">
    <location>
        <begin position="23"/>
        <end position="117"/>
    </location>
</feature>
<dbReference type="Proteomes" id="UP000215335">
    <property type="component" value="Unassembled WGS sequence"/>
</dbReference>
<evidence type="ECO:0000256" key="1">
    <source>
        <dbReference type="SAM" id="SignalP"/>
    </source>
</evidence>
<sequence length="117" mass="13247">MKFSCVVILLVLSVCLFSSSNAIPKLRQKRTLAQEYCPNAMSAKECANYAEEESKKLEYCHRYYVSGNHIEWQSCGRAICGKNTRLVEEDKSKPYPECCVHCEIIDPNKSAESSAIM</sequence>
<organism evidence="2 3">
    <name type="scientific">Trichomalopsis sarcophagae</name>
    <dbReference type="NCBI Taxonomy" id="543379"/>
    <lineage>
        <taxon>Eukaryota</taxon>
        <taxon>Metazoa</taxon>
        <taxon>Ecdysozoa</taxon>
        <taxon>Arthropoda</taxon>
        <taxon>Hexapoda</taxon>
        <taxon>Insecta</taxon>
        <taxon>Pterygota</taxon>
        <taxon>Neoptera</taxon>
        <taxon>Endopterygota</taxon>
        <taxon>Hymenoptera</taxon>
        <taxon>Apocrita</taxon>
        <taxon>Proctotrupomorpha</taxon>
        <taxon>Chalcidoidea</taxon>
        <taxon>Pteromalidae</taxon>
        <taxon>Pteromalinae</taxon>
        <taxon>Trichomalopsis</taxon>
    </lineage>
</organism>
<feature type="signal peptide" evidence="1">
    <location>
        <begin position="1"/>
        <end position="22"/>
    </location>
</feature>
<dbReference type="EMBL" id="NNAY01000470">
    <property type="protein sequence ID" value="OXU28157.1"/>
    <property type="molecule type" value="Genomic_DNA"/>
</dbReference>
<dbReference type="AlphaFoldDB" id="A0A232FCT8"/>